<dbReference type="Gene3D" id="3.40.50.1820">
    <property type="entry name" value="alpha/beta hydrolase"/>
    <property type="match status" value="1"/>
</dbReference>
<organism evidence="1 2">
    <name type="scientific">Chaetoceros tenuissimus</name>
    <dbReference type="NCBI Taxonomy" id="426638"/>
    <lineage>
        <taxon>Eukaryota</taxon>
        <taxon>Sar</taxon>
        <taxon>Stramenopiles</taxon>
        <taxon>Ochrophyta</taxon>
        <taxon>Bacillariophyta</taxon>
        <taxon>Coscinodiscophyceae</taxon>
        <taxon>Chaetocerotophycidae</taxon>
        <taxon>Chaetocerotales</taxon>
        <taxon>Chaetocerotaceae</taxon>
        <taxon>Chaetoceros</taxon>
    </lineage>
</organism>
<accession>A0AAD3CFU9</accession>
<comment type="caution">
    <text evidence="1">The sequence shown here is derived from an EMBL/GenBank/DDBJ whole genome shotgun (WGS) entry which is preliminary data.</text>
</comment>
<evidence type="ECO:0000313" key="1">
    <source>
        <dbReference type="EMBL" id="GFH45083.1"/>
    </source>
</evidence>
<dbReference type="AlphaFoldDB" id="A0AAD3CFU9"/>
<evidence type="ECO:0000313" key="2">
    <source>
        <dbReference type="Proteomes" id="UP001054902"/>
    </source>
</evidence>
<proteinExistence type="predicted"/>
<name>A0AAD3CFU9_9STRA</name>
<dbReference type="Proteomes" id="UP001054902">
    <property type="component" value="Unassembled WGS sequence"/>
</dbReference>
<gene>
    <name evidence="1" type="ORF">CTEN210_01557</name>
</gene>
<protein>
    <submittedName>
        <fullName evidence="1">Uncharacterized protein</fullName>
    </submittedName>
</protein>
<sequence>MSFPSTLSTIHDRRVQIMKPVSRLNIFKTPNNFNNAERDDKSSKDVPFSDVPLVFIHGLKGSHLAFHEEDNFKFGVKSKYPTKKKKRRAWLTLSGLLNIPSLDQDHLHRSLALPITYDENGVQHRDHLFVDGMVDHIIQFGNDGGSEQNVPSLDLFPFYGHVSEQLNTSDKLYRQKMKGEKIMNEGDVNAYARPTAIFTYDWRRSIPEVAKEFHEFCEETFPDRPVQVLAHSLGGLISYTAMRHCPEKYSPGGVLVGVPFGTGIQYLQDIHKGYYTELNRCQQFTPIDQCTFASHWIFFHTDPDHVKDDYVDVSNHDIDFEFQADKSSIGKSKLDFNSSVIGDPIPIDFHNVEDWEEHELGIFHTKHRSSIETEERLDAFRKHMRIQLAAAKEWRESTFKDLNEKELKEFPPLVLCASDTIPTVNQILRKKSKMTHTGLSLGKSEDSELGSYMHDYVSGRSVKGDGRIDYDKAFPSNNVSFRKVSLQSPHSKQFCREENGGDFCNIWDEVNKQMEAYIATSTSGLQNKVSLLRR</sequence>
<dbReference type="EMBL" id="BLLK01000020">
    <property type="protein sequence ID" value="GFH45083.1"/>
    <property type="molecule type" value="Genomic_DNA"/>
</dbReference>
<dbReference type="SUPFAM" id="SSF53474">
    <property type="entry name" value="alpha/beta-Hydrolases"/>
    <property type="match status" value="1"/>
</dbReference>
<reference evidence="1 2" key="1">
    <citation type="journal article" date="2021" name="Sci. Rep.">
        <title>The genome of the diatom Chaetoceros tenuissimus carries an ancient integrated fragment of an extant virus.</title>
        <authorList>
            <person name="Hongo Y."/>
            <person name="Kimura K."/>
            <person name="Takaki Y."/>
            <person name="Yoshida Y."/>
            <person name="Baba S."/>
            <person name="Kobayashi G."/>
            <person name="Nagasaki K."/>
            <person name="Hano T."/>
            <person name="Tomaru Y."/>
        </authorList>
    </citation>
    <scope>NUCLEOTIDE SEQUENCE [LARGE SCALE GENOMIC DNA]</scope>
    <source>
        <strain evidence="1 2">NIES-3715</strain>
    </source>
</reference>
<keyword evidence="2" id="KW-1185">Reference proteome</keyword>
<dbReference type="InterPro" id="IPR029058">
    <property type="entry name" value="AB_hydrolase_fold"/>
</dbReference>